<proteinExistence type="predicted"/>
<dbReference type="InterPro" id="IPR000421">
    <property type="entry name" value="FA58C"/>
</dbReference>
<evidence type="ECO:0000313" key="3">
    <source>
        <dbReference type="EMBL" id="QBH80105.1"/>
    </source>
</evidence>
<dbReference type="PROSITE" id="PS50022">
    <property type="entry name" value="FA58C_3"/>
    <property type="match status" value="1"/>
</dbReference>
<accession>A0A481TIG8</accession>
<sequence length="54" mass="5670">MSSSAVRRTSAAWRAPDDISTTRLVDASGRPAWASRHRAASPGNNWVSSTVGSA</sequence>
<organism evidence="3">
    <name type="scientific">Human herpesvirus 2</name>
    <name type="common">HHV-2</name>
    <name type="synonym">Human herpes simplex virus 2</name>
    <dbReference type="NCBI Taxonomy" id="10310"/>
    <lineage>
        <taxon>Viruses</taxon>
        <taxon>Duplodnaviria</taxon>
        <taxon>Heunggongvirae</taxon>
        <taxon>Peploviricota</taxon>
        <taxon>Herviviricetes</taxon>
        <taxon>Herpesvirales</taxon>
        <taxon>Orthoherpesviridae</taxon>
        <taxon>Alphaherpesvirinae</taxon>
        <taxon>Simplexvirus</taxon>
        <taxon>Simplexvirus humanalpha2</taxon>
    </lineage>
</organism>
<reference evidence="3" key="1">
    <citation type="submission" date="2018-08" db="EMBL/GenBank/DDBJ databases">
        <title>HSV2 whole genome sequences from clinical isolates.</title>
        <authorList>
            <person name="Roychoudhury P."/>
            <person name="Greninger A.L."/>
            <person name="Jerome K.R."/>
            <person name="Johnston C."/>
            <person name="Wald A."/>
            <person name="Xie H."/>
        </authorList>
    </citation>
    <scope>NUCLEOTIDE SEQUENCE</scope>
    <source>
        <strain evidence="3">2006-13869CAM</strain>
    </source>
</reference>
<protein>
    <recommendedName>
        <fullName evidence="2">F5/8 type C domain-containing protein</fullName>
    </recommendedName>
</protein>
<feature type="domain" description="F5/8 type C" evidence="2">
    <location>
        <begin position="1"/>
        <end position="54"/>
    </location>
</feature>
<feature type="region of interest" description="Disordered" evidence="1">
    <location>
        <begin position="34"/>
        <end position="54"/>
    </location>
</feature>
<name>A0A481TIG8_HHV2</name>
<dbReference type="EMBL" id="MH790603">
    <property type="protein sequence ID" value="QBH80105.1"/>
    <property type="molecule type" value="Genomic_DNA"/>
</dbReference>
<feature type="compositionally biased region" description="Polar residues" evidence="1">
    <location>
        <begin position="42"/>
        <end position="54"/>
    </location>
</feature>
<evidence type="ECO:0000256" key="1">
    <source>
        <dbReference type="SAM" id="MobiDB-lite"/>
    </source>
</evidence>
<organismHost>
    <name type="scientific">Homo sapiens</name>
    <name type="common">Human</name>
    <dbReference type="NCBI Taxonomy" id="9606"/>
</organismHost>
<evidence type="ECO:0000259" key="2">
    <source>
        <dbReference type="PROSITE" id="PS50022"/>
    </source>
</evidence>